<dbReference type="GO" id="GO:0016301">
    <property type="term" value="F:kinase activity"/>
    <property type="evidence" value="ECO:0007669"/>
    <property type="project" value="UniProtKB-KW"/>
</dbReference>
<evidence type="ECO:0000259" key="1">
    <source>
        <dbReference type="Pfam" id="PF01636"/>
    </source>
</evidence>
<dbReference type="InterPro" id="IPR011009">
    <property type="entry name" value="Kinase-like_dom_sf"/>
</dbReference>
<dbReference type="InterPro" id="IPR002575">
    <property type="entry name" value="Aminoglycoside_PTrfase"/>
</dbReference>
<name>A0A1C3WTF1_9HYPH</name>
<keyword evidence="2" id="KW-0418">Kinase</keyword>
<keyword evidence="3" id="KW-1185">Reference proteome</keyword>
<protein>
    <submittedName>
        <fullName evidence="2">Ser/Thr protein kinase RdoA involved in Cpx stress response, MazF antagonist</fullName>
    </submittedName>
</protein>
<dbReference type="OrthoDB" id="6255775at2"/>
<dbReference type="AlphaFoldDB" id="A0A1C3WTF1"/>
<evidence type="ECO:0000313" key="2">
    <source>
        <dbReference type="EMBL" id="SCB43269.1"/>
    </source>
</evidence>
<dbReference type="Gene3D" id="3.90.1200.10">
    <property type="match status" value="1"/>
</dbReference>
<dbReference type="SUPFAM" id="SSF56112">
    <property type="entry name" value="Protein kinase-like (PK-like)"/>
    <property type="match status" value="1"/>
</dbReference>
<accession>A0A1C3WTF1</accession>
<reference evidence="3" key="1">
    <citation type="submission" date="2016-08" db="EMBL/GenBank/DDBJ databases">
        <authorList>
            <person name="Varghese N."/>
            <person name="Submissions Spin"/>
        </authorList>
    </citation>
    <scope>NUCLEOTIDE SEQUENCE [LARGE SCALE GENOMIC DNA]</scope>
    <source>
        <strain evidence="3">HAMBI 2971</strain>
    </source>
</reference>
<sequence>MDAAITWTKDWLAAHDYCLLGEPDLVRAVPWSKIYCFATDRGHVYLKWSAPAYASEAALMTSLASQFPTVILPVLARNPALGAFLMPDGGEPLRGKLKQSYDRQTVGTLLGEYAHIQLSVVSDVDSLLALGIDDWRMAVFADLYDKLVHDQGLLAREGLTMAEIEVLQRTGDEVRRLCREFAEFNIPDTLEHCDFHDNNVLVNPGGVLINDWGDAVITHPFFSLAGFLDSAARNHGLDVGSPAYDDIKDAYFGIWLGLENPPQLERIFEIAQVLRPIEFAFNFRRVVNMTTVEEFQPYRGYIGEALRRFLSSVREIL</sequence>
<dbReference type="Proteomes" id="UP000199435">
    <property type="component" value="Unassembled WGS sequence"/>
</dbReference>
<dbReference type="RefSeq" id="WP_159432205.1">
    <property type="nucleotide sequence ID" value="NZ_FMAH01000039.1"/>
</dbReference>
<dbReference type="EMBL" id="FMAH01000039">
    <property type="protein sequence ID" value="SCB43269.1"/>
    <property type="molecule type" value="Genomic_DNA"/>
</dbReference>
<evidence type="ECO:0000313" key="3">
    <source>
        <dbReference type="Proteomes" id="UP000199435"/>
    </source>
</evidence>
<organism evidence="2 3">
    <name type="scientific">Rhizobium miluonense</name>
    <dbReference type="NCBI Taxonomy" id="411945"/>
    <lineage>
        <taxon>Bacteria</taxon>
        <taxon>Pseudomonadati</taxon>
        <taxon>Pseudomonadota</taxon>
        <taxon>Alphaproteobacteria</taxon>
        <taxon>Hyphomicrobiales</taxon>
        <taxon>Rhizobiaceae</taxon>
        <taxon>Rhizobium/Agrobacterium group</taxon>
        <taxon>Rhizobium</taxon>
    </lineage>
</organism>
<keyword evidence="2" id="KW-0808">Transferase</keyword>
<proteinExistence type="predicted"/>
<feature type="domain" description="Aminoglycoside phosphotransferase" evidence="1">
    <location>
        <begin position="48"/>
        <end position="252"/>
    </location>
</feature>
<gene>
    <name evidence="2" type="ORF">GA0061102_103958</name>
</gene>
<dbReference type="Pfam" id="PF01636">
    <property type="entry name" value="APH"/>
    <property type="match status" value="1"/>
</dbReference>
<dbReference type="STRING" id="411945.GA0061102_103958"/>